<keyword evidence="2" id="KW-0812">Transmembrane</keyword>
<feature type="signal peptide" evidence="5">
    <location>
        <begin position="1"/>
        <end position="18"/>
    </location>
</feature>
<evidence type="ECO:0000313" key="8">
    <source>
        <dbReference type="Proteomes" id="UP000887159"/>
    </source>
</evidence>
<dbReference type="Gene3D" id="3.40.50.2300">
    <property type="match status" value="2"/>
</dbReference>
<dbReference type="Proteomes" id="UP000887159">
    <property type="component" value="Unassembled WGS sequence"/>
</dbReference>
<evidence type="ECO:0000256" key="3">
    <source>
        <dbReference type="ARBA" id="ARBA00022989"/>
    </source>
</evidence>
<feature type="chain" id="PRO_5036499308" evidence="5">
    <location>
        <begin position="19"/>
        <end position="147"/>
    </location>
</feature>
<organism evidence="7 8">
    <name type="scientific">Trichonephila clavipes</name>
    <name type="common">Golden silk orbweaver</name>
    <name type="synonym">Nephila clavipes</name>
    <dbReference type="NCBI Taxonomy" id="2585209"/>
    <lineage>
        <taxon>Eukaryota</taxon>
        <taxon>Metazoa</taxon>
        <taxon>Ecdysozoa</taxon>
        <taxon>Arthropoda</taxon>
        <taxon>Chelicerata</taxon>
        <taxon>Arachnida</taxon>
        <taxon>Araneae</taxon>
        <taxon>Araneomorphae</taxon>
        <taxon>Entelegynae</taxon>
        <taxon>Araneoidea</taxon>
        <taxon>Nephilidae</taxon>
        <taxon>Trichonephila</taxon>
    </lineage>
</organism>
<evidence type="ECO:0000256" key="4">
    <source>
        <dbReference type="ARBA" id="ARBA00023136"/>
    </source>
</evidence>
<keyword evidence="5" id="KW-0732">Signal</keyword>
<comment type="subcellular location">
    <subcellularLocation>
        <location evidence="1">Membrane</location>
    </subcellularLocation>
</comment>
<evidence type="ECO:0000256" key="2">
    <source>
        <dbReference type="ARBA" id="ARBA00022692"/>
    </source>
</evidence>
<protein>
    <submittedName>
        <fullName evidence="7">Glutamate receptor 1</fullName>
    </submittedName>
</protein>
<evidence type="ECO:0000256" key="5">
    <source>
        <dbReference type="SAM" id="SignalP"/>
    </source>
</evidence>
<feature type="domain" description="Receptor ligand binding region" evidence="6">
    <location>
        <begin position="30"/>
        <end position="112"/>
    </location>
</feature>
<name>A0A8X6V8R3_TRICX</name>
<dbReference type="Pfam" id="PF01094">
    <property type="entry name" value="ANF_receptor"/>
    <property type="match status" value="1"/>
</dbReference>
<evidence type="ECO:0000256" key="1">
    <source>
        <dbReference type="ARBA" id="ARBA00004370"/>
    </source>
</evidence>
<proteinExistence type="predicted"/>
<evidence type="ECO:0000259" key="6">
    <source>
        <dbReference type="Pfam" id="PF01094"/>
    </source>
</evidence>
<keyword evidence="4" id="KW-0472">Membrane</keyword>
<evidence type="ECO:0000313" key="7">
    <source>
        <dbReference type="EMBL" id="GFY09127.1"/>
    </source>
</evidence>
<dbReference type="GO" id="GO:0016020">
    <property type="term" value="C:membrane"/>
    <property type="evidence" value="ECO:0007669"/>
    <property type="project" value="UniProtKB-SubCell"/>
</dbReference>
<keyword evidence="7" id="KW-0675">Receptor</keyword>
<gene>
    <name evidence="7" type="primary">GluRIA</name>
    <name evidence="7" type="ORF">TNCV_4663181</name>
</gene>
<comment type="caution">
    <text evidence="7">The sequence shown here is derived from an EMBL/GenBank/DDBJ whole genome shotgun (WGS) entry which is preliminary data.</text>
</comment>
<keyword evidence="3" id="KW-1133">Transmembrane helix</keyword>
<dbReference type="AlphaFoldDB" id="A0A8X6V8R3"/>
<dbReference type="InterPro" id="IPR001828">
    <property type="entry name" value="ANF_lig-bd_rcpt"/>
</dbReference>
<reference evidence="7" key="1">
    <citation type="submission" date="2020-08" db="EMBL/GenBank/DDBJ databases">
        <title>Multicomponent nature underlies the extraordinary mechanical properties of spider dragline silk.</title>
        <authorList>
            <person name="Kono N."/>
            <person name="Nakamura H."/>
            <person name="Mori M."/>
            <person name="Yoshida Y."/>
            <person name="Ohtoshi R."/>
            <person name="Malay A.D."/>
            <person name="Moran D.A.P."/>
            <person name="Tomita M."/>
            <person name="Numata K."/>
            <person name="Arakawa K."/>
        </authorList>
    </citation>
    <scope>NUCLEOTIDE SEQUENCE</scope>
</reference>
<sequence length="147" mass="16815">MSYFFILLATVGFPSGSGNDSVDGEILRLCSQLNRGIFTLMSSAADPTYETLAAYTNTFHMPFLSPSLPQTNFDRPMQYGISMKPQYLKAIIDIIKYYEWKSIIYLYDSDDDKNACGFETTIITVMDALKIFHCAANDFEWYRMLCK</sequence>
<dbReference type="InterPro" id="IPR028082">
    <property type="entry name" value="Peripla_BP_I"/>
</dbReference>
<dbReference type="EMBL" id="BMAU01021284">
    <property type="protein sequence ID" value="GFY09127.1"/>
    <property type="molecule type" value="Genomic_DNA"/>
</dbReference>
<keyword evidence="8" id="KW-1185">Reference proteome</keyword>
<accession>A0A8X6V8R3</accession>
<dbReference type="SUPFAM" id="SSF53822">
    <property type="entry name" value="Periplasmic binding protein-like I"/>
    <property type="match status" value="1"/>
</dbReference>